<keyword evidence="3" id="KW-1185">Reference proteome</keyword>
<evidence type="ECO:0000313" key="2">
    <source>
        <dbReference type="EMBL" id="QDY79673.1"/>
    </source>
</evidence>
<proteinExistence type="predicted"/>
<keyword evidence="2" id="KW-0315">Glutamine amidotransferase</keyword>
<feature type="domain" description="Glutamine amidotransferase" evidence="1">
    <location>
        <begin position="40"/>
        <end position="189"/>
    </location>
</feature>
<dbReference type="AlphaFoldDB" id="A0A5B8JPP2"/>
<dbReference type="Proteomes" id="UP000320580">
    <property type="component" value="Chromosome"/>
</dbReference>
<evidence type="ECO:0000313" key="3">
    <source>
        <dbReference type="Proteomes" id="UP000320580"/>
    </source>
</evidence>
<dbReference type="InterPro" id="IPR044992">
    <property type="entry name" value="ChyE-like"/>
</dbReference>
<gene>
    <name evidence="2" type="ORF">FQU76_27585</name>
</gene>
<organism evidence="2 3">
    <name type="scientific">Streptomyces qinzhouensis</name>
    <dbReference type="NCBI Taxonomy" id="2599401"/>
    <lineage>
        <taxon>Bacteria</taxon>
        <taxon>Bacillati</taxon>
        <taxon>Actinomycetota</taxon>
        <taxon>Actinomycetes</taxon>
        <taxon>Kitasatosporales</taxon>
        <taxon>Streptomycetaceae</taxon>
        <taxon>Streptomyces</taxon>
    </lineage>
</organism>
<dbReference type="CDD" id="cd01741">
    <property type="entry name" value="GATase1_1"/>
    <property type="match status" value="1"/>
</dbReference>
<dbReference type="EMBL" id="CP042266">
    <property type="protein sequence ID" value="QDY79673.1"/>
    <property type="molecule type" value="Genomic_DNA"/>
</dbReference>
<sequence>MTKSQVIPRILVIQHEDGTGPGLVGEELTAAGLALHLVHPWDGDELPASLDGYAGLLVLGGAPNAEDEEAAPWLPAVRVLVREAVDSSAPLLGICLGGQIMAAALGGSVHVRSQGPEVGAVPLRRLPAADGDPVFGSVPEGAPAAQWHWDEIGALPPGAVPLLTGDDCPHQAFRIGPRAWGVQFHPEVLGDAIADWSLSDGPAVARAGGDPEAAVASVRGAEAELRAVWSRTARSWAGVVLGDGPGDRQDP</sequence>
<dbReference type="GO" id="GO:0005829">
    <property type="term" value="C:cytosol"/>
    <property type="evidence" value="ECO:0007669"/>
    <property type="project" value="TreeGrafter"/>
</dbReference>
<protein>
    <submittedName>
        <fullName evidence="2">Type 1 glutamine amidotransferase</fullName>
    </submittedName>
</protein>
<dbReference type="KEGG" id="sqz:FQU76_27585"/>
<dbReference type="OrthoDB" id="5196541at2"/>
<evidence type="ECO:0000259" key="1">
    <source>
        <dbReference type="Pfam" id="PF00117"/>
    </source>
</evidence>
<dbReference type="PROSITE" id="PS51273">
    <property type="entry name" value="GATASE_TYPE_1"/>
    <property type="match status" value="1"/>
</dbReference>
<reference evidence="2 3" key="1">
    <citation type="submission" date="2019-07" db="EMBL/GenBank/DDBJ databases">
        <authorList>
            <person name="Zhu P."/>
        </authorList>
    </citation>
    <scope>NUCLEOTIDE SEQUENCE [LARGE SCALE GENOMIC DNA]</scope>
    <source>
        <strain evidence="2 3">SSL-25</strain>
    </source>
</reference>
<dbReference type="PANTHER" id="PTHR42695">
    <property type="entry name" value="GLUTAMINE AMIDOTRANSFERASE YLR126C-RELATED"/>
    <property type="match status" value="1"/>
</dbReference>
<dbReference type="InterPro" id="IPR017926">
    <property type="entry name" value="GATASE"/>
</dbReference>
<dbReference type="Pfam" id="PF00117">
    <property type="entry name" value="GATase"/>
    <property type="match status" value="1"/>
</dbReference>
<name>A0A5B8JPP2_9ACTN</name>
<dbReference type="RefSeq" id="WP_146482958.1">
    <property type="nucleotide sequence ID" value="NZ_CP042266.1"/>
</dbReference>
<dbReference type="SUPFAM" id="SSF52317">
    <property type="entry name" value="Class I glutamine amidotransferase-like"/>
    <property type="match status" value="1"/>
</dbReference>
<dbReference type="PANTHER" id="PTHR42695:SF5">
    <property type="entry name" value="GLUTAMINE AMIDOTRANSFERASE YLR126C-RELATED"/>
    <property type="match status" value="1"/>
</dbReference>
<dbReference type="Gene3D" id="3.40.50.880">
    <property type="match status" value="1"/>
</dbReference>
<dbReference type="GO" id="GO:0016740">
    <property type="term" value="F:transferase activity"/>
    <property type="evidence" value="ECO:0007669"/>
    <property type="project" value="UniProtKB-KW"/>
</dbReference>
<accession>A0A5B8JPP2</accession>
<keyword evidence="2" id="KW-0808">Transferase</keyword>
<dbReference type="InterPro" id="IPR029062">
    <property type="entry name" value="Class_I_gatase-like"/>
</dbReference>